<keyword evidence="1" id="KW-1133">Transmembrane helix</keyword>
<name>A0A7S2E8G0_TRICV</name>
<keyword evidence="1" id="KW-0812">Transmembrane</keyword>
<dbReference type="InterPro" id="IPR027417">
    <property type="entry name" value="P-loop_NTPase"/>
</dbReference>
<dbReference type="EMBL" id="HBGO01002068">
    <property type="protein sequence ID" value="CAD9320888.1"/>
    <property type="molecule type" value="Transcribed_RNA"/>
</dbReference>
<evidence type="ECO:0000256" key="1">
    <source>
        <dbReference type="SAM" id="Phobius"/>
    </source>
</evidence>
<keyword evidence="1" id="KW-0472">Membrane</keyword>
<evidence type="ECO:0000313" key="2">
    <source>
        <dbReference type="EMBL" id="CAD9320888.1"/>
    </source>
</evidence>
<feature type="transmembrane region" description="Helical" evidence="1">
    <location>
        <begin position="12"/>
        <end position="33"/>
    </location>
</feature>
<dbReference type="AlphaFoldDB" id="A0A7S2E8G0"/>
<protein>
    <recommendedName>
        <fullName evidence="3">Sulfotransferase domain-containing protein</fullName>
    </recommendedName>
</protein>
<proteinExistence type="predicted"/>
<reference evidence="2" key="1">
    <citation type="submission" date="2021-01" db="EMBL/GenBank/DDBJ databases">
        <authorList>
            <person name="Corre E."/>
            <person name="Pelletier E."/>
            <person name="Niang G."/>
            <person name="Scheremetjew M."/>
            <person name="Finn R."/>
            <person name="Kale V."/>
            <person name="Holt S."/>
            <person name="Cochrane G."/>
            <person name="Meng A."/>
            <person name="Brown T."/>
            <person name="Cohen L."/>
        </authorList>
    </citation>
    <scope>NUCLEOTIDE SEQUENCE</scope>
    <source>
        <strain evidence="2">Grunow 1884</strain>
    </source>
</reference>
<sequence length="375" mass="42549">MNLEMIPPGTQGPLLASIVIFIALVLAISTVGLSEMEATKQGGGILQTIVTDEPHQVERQQHMFECEGLPVQSCAYAWPSRFFDKEEKGGGWEYRDMLLRYRKLEEQSKFLRTNYIDIRYNITTSASGSDGAWTGPDYEAEWHNDNELKDHRGGKIPNHMVYLHLHKVGGTYVRSICAARRGIDKNFVFDTYYNTAQRHMGKEVGRQKLRSLMVEIRDEQKIDDPGVGVVFTFVRDPLERFVSSIGEVKHQGKLGNCTKLIGKELYECGIKRVQDMGTESNIHFKPQIMEIYDILSGIDLRVSLLPMHRLGEFAGKGCLDLSQEAQDPKRKHSWVVDPMSYFDNVMRKEVCQIYAADVTFLSSVGIPSLGCNMTR</sequence>
<gene>
    <name evidence="2" type="ORF">OSIN01602_LOCUS1170</name>
</gene>
<organism evidence="2">
    <name type="scientific">Trieres chinensis</name>
    <name type="common">Marine centric diatom</name>
    <name type="synonym">Odontella sinensis</name>
    <dbReference type="NCBI Taxonomy" id="1514140"/>
    <lineage>
        <taxon>Eukaryota</taxon>
        <taxon>Sar</taxon>
        <taxon>Stramenopiles</taxon>
        <taxon>Ochrophyta</taxon>
        <taxon>Bacillariophyta</taxon>
        <taxon>Mediophyceae</taxon>
        <taxon>Biddulphiophycidae</taxon>
        <taxon>Eupodiscales</taxon>
        <taxon>Parodontellaceae</taxon>
        <taxon>Trieres</taxon>
    </lineage>
</organism>
<dbReference type="Gene3D" id="3.40.50.300">
    <property type="entry name" value="P-loop containing nucleotide triphosphate hydrolases"/>
    <property type="match status" value="1"/>
</dbReference>
<accession>A0A7S2E8G0</accession>
<evidence type="ECO:0008006" key="3">
    <source>
        <dbReference type="Google" id="ProtNLM"/>
    </source>
</evidence>